<feature type="region of interest" description="Disordered" evidence="2">
    <location>
        <begin position="38"/>
        <end position="59"/>
    </location>
</feature>
<evidence type="ECO:0000256" key="3">
    <source>
        <dbReference type="SAM" id="SignalP"/>
    </source>
</evidence>
<accession>Q5FL54</accession>
<name>Q5FL54_LACAC</name>
<reference evidence="6 7" key="1">
    <citation type="journal article" date="2005" name="Proc. Natl. Acad. Sci. U.S.A.">
        <title>Complete genome sequence of the probiotic lactic acid bacterium Lactobacillus acidophilus NCFM.</title>
        <authorList>
            <person name="Altermann E."/>
            <person name="Russell W.M."/>
            <person name="Azcarate-Peril M.A."/>
            <person name="Barrangou R."/>
            <person name="Buck B.L."/>
            <person name="McAuliffe O."/>
            <person name="Souther N."/>
            <person name="Dobson A."/>
            <person name="Duong T."/>
            <person name="Callanan M."/>
            <person name="Lick S."/>
            <person name="Hamrick A."/>
            <person name="Cano R."/>
            <person name="Klaenhammer T.R."/>
        </authorList>
    </citation>
    <scope>NUCLEOTIDE SEQUENCE [LARGE SCALE GENOMIC DNA]</scope>
    <source>
        <strain evidence="7">ATCC 700396 / NCK56 / N2 / NCFM</strain>
    </source>
</reference>
<feature type="domain" description="GW" evidence="5">
    <location>
        <begin position="62"/>
        <end position="137"/>
    </location>
</feature>
<dbReference type="Gene3D" id="2.30.30.170">
    <property type="match status" value="1"/>
</dbReference>
<evidence type="ECO:0000256" key="2">
    <source>
        <dbReference type="SAM" id="MobiDB-lite"/>
    </source>
</evidence>
<evidence type="ECO:0000313" key="6">
    <source>
        <dbReference type="EMBL" id="AAV42570.1"/>
    </source>
</evidence>
<evidence type="ECO:0000259" key="5">
    <source>
        <dbReference type="Pfam" id="PF13457"/>
    </source>
</evidence>
<keyword evidence="1 3" id="KW-0732">Signal</keyword>
<organism evidence="7">
    <name type="scientific">Lactobacillus acidophilus (strain ATCC 700396 / NCK56 / N2 / NCFM)</name>
    <dbReference type="NCBI Taxonomy" id="272621"/>
    <lineage>
        <taxon>Bacteria</taxon>
        <taxon>Bacillati</taxon>
        <taxon>Bacillota</taxon>
        <taxon>Bacilli</taxon>
        <taxon>Lactobacillales</taxon>
        <taxon>Lactobacillaceae</taxon>
        <taxon>Lactobacillus</taxon>
    </lineage>
</organism>
<dbReference type="AlphaFoldDB" id="Q5FL54"/>
<dbReference type="Proteomes" id="UP000006381">
    <property type="component" value="Chromosome"/>
</dbReference>
<dbReference type="HOGENOM" id="CLU_041651_0_0_9"/>
<evidence type="ECO:0000259" key="4">
    <source>
        <dbReference type="Pfam" id="PF07523"/>
    </source>
</evidence>
<protein>
    <submittedName>
        <fullName evidence="6">Uncharacterized protein</fullName>
    </submittedName>
</protein>
<dbReference type="KEGG" id="lac:LBA0695"/>
<keyword evidence="7" id="KW-1185">Reference proteome</keyword>
<dbReference type="InterPro" id="IPR038200">
    <property type="entry name" value="GW_dom_sf"/>
</dbReference>
<dbReference type="PATRIC" id="fig|272621.13.peg.664"/>
<feature type="domain" description="Ig-like" evidence="4">
    <location>
        <begin position="157"/>
        <end position="212"/>
    </location>
</feature>
<dbReference type="InterPro" id="IPR025987">
    <property type="entry name" value="GW_dom"/>
</dbReference>
<feature type="chain" id="PRO_5004256266" evidence="3">
    <location>
        <begin position="38"/>
        <end position="550"/>
    </location>
</feature>
<dbReference type="InterPro" id="IPR022038">
    <property type="entry name" value="Ig-like_bact"/>
</dbReference>
<dbReference type="OrthoDB" id="2323955at2"/>
<sequence length="550" mass="61644">MRLWRIVLKYTSKILTATSAVALSVGLLMGYAKPVSAADSNSTAKTDKNSDNSSSTKNAAAQTSTSYDLMVKVGSGRNYNVYKSIKNGKPVGKVANASDYQYAHIQSDQRIKTQQNGTYWRIYVDGRKVGYVNQNYFTRNTIAVPKTVSLVRNSNYSFDPSDAISYATNSMGTVIDNQEVNISEDMIDCTEPGVYNVKYSYGTAKATVKVTVRKSTKEGVTNADSVTAQPFNGNLKSWKTYYGSSANYVTKADFAPDKSRHTYDSDNGNLTFKTRFFQPVLLSVARDIKDDDYINRVGHIPEGITMSQGWLYTSLLSSTTINNGHIVGYNLNHLTNAFNGQYLLDMSQKKFNSYVKNIKVSPAINVGHGQAMGSTDKYIYVLNNYNRIAYNSTESEQLIQIRKSDLCINKIWTVKCWNGGDSEGRYFQNGVVVNDHKMYTTAYNKAKDQTEYWEFNRTGDNWYPTIVGATKGGIVTNTYTQGFTYDAKNDNFYLAFNDVIAKIAKNGEVKDAYQFHTGREIEGIAVDNNRLYMNLAQRAELFESNQKLTK</sequence>
<proteinExistence type="predicted"/>
<dbReference type="BioCyc" id="LACI272621:G1G49-716-MONOMER"/>
<dbReference type="Pfam" id="PF07523">
    <property type="entry name" value="Big_3"/>
    <property type="match status" value="1"/>
</dbReference>
<gene>
    <name evidence="6" type="ordered locus">LBA0695</name>
</gene>
<dbReference type="EMBL" id="CP000033">
    <property type="protein sequence ID" value="AAV42570.1"/>
    <property type="molecule type" value="Genomic_DNA"/>
</dbReference>
<dbReference type="SUPFAM" id="SSF82057">
    <property type="entry name" value="Prokaryotic SH3-related domain"/>
    <property type="match status" value="1"/>
</dbReference>
<dbReference type="eggNOG" id="ENOG5034AK2">
    <property type="taxonomic scope" value="Bacteria"/>
</dbReference>
<dbReference type="Pfam" id="PF13457">
    <property type="entry name" value="GW"/>
    <property type="match status" value="1"/>
</dbReference>
<evidence type="ECO:0000256" key="1">
    <source>
        <dbReference type="ARBA" id="ARBA00022729"/>
    </source>
</evidence>
<evidence type="ECO:0000313" key="7">
    <source>
        <dbReference type="Proteomes" id="UP000006381"/>
    </source>
</evidence>
<feature type="signal peptide" evidence="3">
    <location>
        <begin position="1"/>
        <end position="37"/>
    </location>
</feature>
<dbReference type="STRING" id="272621.LBA0695"/>
<dbReference type="DNASU" id="3251287"/>